<dbReference type="GO" id="GO:0016020">
    <property type="term" value="C:membrane"/>
    <property type="evidence" value="ECO:0007669"/>
    <property type="project" value="UniProtKB-SubCell"/>
</dbReference>
<keyword evidence="6 7" id="KW-0472">Membrane</keyword>
<evidence type="ECO:0000313" key="10">
    <source>
        <dbReference type="Proteomes" id="UP000001929"/>
    </source>
</evidence>
<comment type="subcellular location">
    <subcellularLocation>
        <location evidence="2">Membrane</location>
        <topology evidence="2">Multi-pass membrane protein</topology>
    </subcellularLocation>
</comment>
<feature type="transmembrane region" description="Helical" evidence="7">
    <location>
        <begin position="167"/>
        <end position="186"/>
    </location>
</feature>
<evidence type="ECO:0000256" key="6">
    <source>
        <dbReference type="ARBA" id="ARBA00023136"/>
    </source>
</evidence>
<dbReference type="SUPFAM" id="SSF103473">
    <property type="entry name" value="MFS general substrate transporter"/>
    <property type="match status" value="1"/>
</dbReference>
<dbReference type="PATRIC" id="fig|269796.9.peg.3068"/>
<feature type="transmembrane region" description="Helical" evidence="7">
    <location>
        <begin position="440"/>
        <end position="462"/>
    </location>
</feature>
<evidence type="ECO:0000313" key="9">
    <source>
        <dbReference type="EMBL" id="ABC23755.1"/>
    </source>
</evidence>
<dbReference type="STRING" id="269796.Rru_A2959"/>
<dbReference type="PANTHER" id="PTHR42718:SF49">
    <property type="entry name" value="EXPORT PROTEIN"/>
    <property type="match status" value="1"/>
</dbReference>
<evidence type="ECO:0000256" key="2">
    <source>
        <dbReference type="ARBA" id="ARBA00004141"/>
    </source>
</evidence>
<feature type="transmembrane region" description="Helical" evidence="7">
    <location>
        <begin position="400"/>
        <end position="419"/>
    </location>
</feature>
<dbReference type="CDD" id="cd17321">
    <property type="entry name" value="MFS_MMR_MDR_like"/>
    <property type="match status" value="1"/>
</dbReference>
<feature type="transmembrane region" description="Helical" evidence="7">
    <location>
        <begin position="331"/>
        <end position="351"/>
    </location>
</feature>
<evidence type="ECO:0000256" key="5">
    <source>
        <dbReference type="ARBA" id="ARBA00022989"/>
    </source>
</evidence>
<evidence type="ECO:0000256" key="3">
    <source>
        <dbReference type="ARBA" id="ARBA00007520"/>
    </source>
</evidence>
<dbReference type="InterPro" id="IPR011701">
    <property type="entry name" value="MFS"/>
</dbReference>
<dbReference type="eggNOG" id="COG0477">
    <property type="taxonomic scope" value="Bacteria"/>
</dbReference>
<dbReference type="Proteomes" id="UP000001929">
    <property type="component" value="Chromosome"/>
</dbReference>
<dbReference type="EnsemblBacteria" id="ABC23755">
    <property type="protein sequence ID" value="ABC23755"/>
    <property type="gene ID" value="Rru_A2959"/>
</dbReference>
<dbReference type="RefSeq" id="WP_011390708.1">
    <property type="nucleotide sequence ID" value="NC_007643.1"/>
</dbReference>
<feature type="transmembrane region" description="Helical" evidence="7">
    <location>
        <begin position="78"/>
        <end position="97"/>
    </location>
</feature>
<dbReference type="Pfam" id="PF07690">
    <property type="entry name" value="MFS_1"/>
    <property type="match status" value="1"/>
</dbReference>
<organism evidence="9 10">
    <name type="scientific">Rhodospirillum rubrum (strain ATCC 11170 / ATH 1.1.1 / DSM 467 / LMG 4362 / NCIMB 8255 / S1)</name>
    <dbReference type="NCBI Taxonomy" id="269796"/>
    <lineage>
        <taxon>Bacteria</taxon>
        <taxon>Pseudomonadati</taxon>
        <taxon>Pseudomonadota</taxon>
        <taxon>Alphaproteobacteria</taxon>
        <taxon>Rhodospirillales</taxon>
        <taxon>Rhodospirillaceae</taxon>
        <taxon>Rhodospirillum</taxon>
    </lineage>
</organism>
<accession>Q2RQ40</accession>
<evidence type="ECO:0000259" key="8">
    <source>
        <dbReference type="PROSITE" id="PS50850"/>
    </source>
</evidence>
<feature type="transmembrane region" description="Helical" evidence="7">
    <location>
        <begin position="198"/>
        <end position="216"/>
    </location>
</feature>
<dbReference type="EMBL" id="CP000230">
    <property type="protein sequence ID" value="ABC23755.1"/>
    <property type="molecule type" value="Genomic_DNA"/>
</dbReference>
<dbReference type="GO" id="GO:0022857">
    <property type="term" value="F:transmembrane transporter activity"/>
    <property type="evidence" value="ECO:0007669"/>
    <property type="project" value="InterPro"/>
</dbReference>
<dbReference type="InterPro" id="IPR005829">
    <property type="entry name" value="Sugar_transporter_CS"/>
</dbReference>
<dbReference type="Gene3D" id="1.20.1250.20">
    <property type="entry name" value="MFS general substrate transporter like domains"/>
    <property type="match status" value="1"/>
</dbReference>
<dbReference type="PhylomeDB" id="Q2RQ40"/>
<dbReference type="AlphaFoldDB" id="Q2RQ40"/>
<protein>
    <submittedName>
        <fullName evidence="9">Major facilitator superfamily MFS_1</fullName>
    </submittedName>
</protein>
<keyword evidence="4 7" id="KW-0812">Transmembrane</keyword>
<dbReference type="PROSITE" id="PS00216">
    <property type="entry name" value="SUGAR_TRANSPORT_1"/>
    <property type="match status" value="1"/>
</dbReference>
<dbReference type="PANTHER" id="PTHR42718">
    <property type="entry name" value="MAJOR FACILITATOR SUPERFAMILY MULTIDRUG TRANSPORTER MFSC"/>
    <property type="match status" value="1"/>
</dbReference>
<dbReference type="InterPro" id="IPR036259">
    <property type="entry name" value="MFS_trans_sf"/>
</dbReference>
<evidence type="ECO:0000256" key="1">
    <source>
        <dbReference type="ARBA" id="ARBA00003279"/>
    </source>
</evidence>
<sequence>MLHSTSSRNQVALSAVCLSALMFGLEISSVPTILPTLEQLFSADFRQLQWVMNAYTTAMTACLMAMGALADRFGRKRVFLAGQVVFGVASLACGLADSPSMLIGARALQGAAAAALLTCQIAVLSQQFRDGRERALAFGWWGVTFGVGLGFGPLIGGLTAVVLGWEWVFLVHVILAAVAVILIQVGVEESTDPHALRLDVAGMVTLSLAVFCLVYLITRGRMPGPGDISGLALAALGVACFSAFVVVETRVARPMFDFTAFRTTNFSGALLASAGMNFSFWPFIIYLPVYFQGVLGLDSLDAGLCLLAYTLPPLLAPPIAERLLLHFGPQVVIPLGLVIIGCGFVLMRAAALGGDASWVDMLPGCILAGSGLGLANTTATNTASAALPPERAGMASGMNMSASMIALAINIALMGFILLQGTQAGLERLLPAATGDELSLLAESVAAGGEAVAAGAGLPIALVRQSLVHGFDWVMLYGAGGVWLFAAICKLVFGSAKRSGPAPCDR</sequence>
<dbReference type="InterPro" id="IPR001958">
    <property type="entry name" value="Tet-R_TetA/multi-R_MdtG-like"/>
</dbReference>
<feature type="transmembrane region" description="Helical" evidence="7">
    <location>
        <begin position="54"/>
        <end position="71"/>
    </location>
</feature>
<dbReference type="HOGENOM" id="CLU_000960_28_2_5"/>
<feature type="transmembrane region" description="Helical" evidence="7">
    <location>
        <begin position="474"/>
        <end position="493"/>
    </location>
</feature>
<feature type="transmembrane region" description="Helical" evidence="7">
    <location>
        <begin position="268"/>
        <end position="287"/>
    </location>
</feature>
<keyword evidence="5 7" id="KW-1133">Transmembrane helix</keyword>
<dbReference type="PROSITE" id="PS50850">
    <property type="entry name" value="MFS"/>
    <property type="match status" value="1"/>
</dbReference>
<feature type="transmembrane region" description="Helical" evidence="7">
    <location>
        <begin position="12"/>
        <end position="34"/>
    </location>
</feature>
<dbReference type="KEGG" id="rru:Rru_A2959"/>
<reference evidence="9 10" key="1">
    <citation type="journal article" date="2011" name="Stand. Genomic Sci.">
        <title>Complete genome sequence of Rhodospirillum rubrum type strain (S1).</title>
        <authorList>
            <person name="Munk A.C."/>
            <person name="Copeland A."/>
            <person name="Lucas S."/>
            <person name="Lapidus A."/>
            <person name="Del Rio T.G."/>
            <person name="Barry K."/>
            <person name="Detter J.C."/>
            <person name="Hammon N."/>
            <person name="Israni S."/>
            <person name="Pitluck S."/>
            <person name="Brettin T."/>
            <person name="Bruce D."/>
            <person name="Han C."/>
            <person name="Tapia R."/>
            <person name="Gilna P."/>
            <person name="Schmutz J."/>
            <person name="Larimer F."/>
            <person name="Land M."/>
            <person name="Kyrpides N.C."/>
            <person name="Mavromatis K."/>
            <person name="Richardson P."/>
            <person name="Rohde M."/>
            <person name="Goker M."/>
            <person name="Klenk H.P."/>
            <person name="Zhang Y."/>
            <person name="Roberts G.P."/>
            <person name="Reslewic S."/>
            <person name="Schwartz D.C."/>
        </authorList>
    </citation>
    <scope>NUCLEOTIDE SEQUENCE [LARGE SCALE GENOMIC DNA]</scope>
    <source>
        <strain evidence="10">ATCC 11170 / ATH 1.1.1 / DSM 467 / LMG 4362 / NCIMB 8255 / S1</strain>
    </source>
</reference>
<dbReference type="Gene3D" id="1.20.1720.10">
    <property type="entry name" value="Multidrug resistance protein D"/>
    <property type="match status" value="1"/>
</dbReference>
<name>Q2RQ40_RHORT</name>
<evidence type="ECO:0000256" key="4">
    <source>
        <dbReference type="ARBA" id="ARBA00022692"/>
    </source>
</evidence>
<feature type="transmembrane region" description="Helical" evidence="7">
    <location>
        <begin position="228"/>
        <end position="247"/>
    </location>
</feature>
<comment type="similarity">
    <text evidence="3">Belongs to the major facilitator superfamily. TCR/Tet family.</text>
</comment>
<comment type="function">
    <text evidence="1">Resistance to tetracycline by an active tetracycline efflux. This is an energy-dependent process that decreases the accumulation of the antibiotic in whole cells. This protein functions as a metal-tetracycline/H(+) antiporter.</text>
</comment>
<dbReference type="PRINTS" id="PR01035">
    <property type="entry name" value="TCRTETA"/>
</dbReference>
<feature type="domain" description="Major facilitator superfamily (MFS) profile" evidence="8">
    <location>
        <begin position="12"/>
        <end position="498"/>
    </location>
</feature>
<feature type="transmembrane region" description="Helical" evidence="7">
    <location>
        <begin position="103"/>
        <end position="123"/>
    </location>
</feature>
<evidence type="ECO:0000256" key="7">
    <source>
        <dbReference type="SAM" id="Phobius"/>
    </source>
</evidence>
<feature type="transmembrane region" description="Helical" evidence="7">
    <location>
        <begin position="135"/>
        <end position="155"/>
    </location>
</feature>
<dbReference type="InterPro" id="IPR020846">
    <property type="entry name" value="MFS_dom"/>
</dbReference>
<keyword evidence="10" id="KW-1185">Reference proteome</keyword>
<gene>
    <name evidence="9" type="ordered locus">Rru_A2959</name>
</gene>
<proteinExistence type="inferred from homology"/>